<dbReference type="SUPFAM" id="SSF52540">
    <property type="entry name" value="P-loop containing nucleoside triphosphate hydrolases"/>
    <property type="match status" value="1"/>
</dbReference>
<dbReference type="AlphaFoldDB" id="A0A0W8E5Z7"/>
<keyword evidence="1" id="KW-0805">Transcription regulation</keyword>
<dbReference type="GO" id="GO:0003677">
    <property type="term" value="F:DNA binding"/>
    <property type="evidence" value="ECO:0007669"/>
    <property type="project" value="UniProtKB-KW"/>
</dbReference>
<feature type="domain" description="HTH luxR-type" evidence="4">
    <location>
        <begin position="760"/>
        <end position="822"/>
    </location>
</feature>
<dbReference type="Pfam" id="PF25873">
    <property type="entry name" value="WHD_MalT"/>
    <property type="match status" value="1"/>
</dbReference>
<evidence type="ECO:0000256" key="2">
    <source>
        <dbReference type="ARBA" id="ARBA00023125"/>
    </source>
</evidence>
<evidence type="ECO:0000256" key="3">
    <source>
        <dbReference type="ARBA" id="ARBA00023163"/>
    </source>
</evidence>
<reference evidence="5" key="1">
    <citation type="journal article" date="2015" name="Proc. Natl. Acad. Sci. U.S.A.">
        <title>Networks of energetic and metabolic interactions define dynamics in microbial communities.</title>
        <authorList>
            <person name="Embree M."/>
            <person name="Liu J.K."/>
            <person name="Al-Bassam M.M."/>
            <person name="Zengler K."/>
        </authorList>
    </citation>
    <scope>NUCLEOTIDE SEQUENCE</scope>
</reference>
<dbReference type="GO" id="GO:0006355">
    <property type="term" value="P:regulation of DNA-templated transcription"/>
    <property type="evidence" value="ECO:0007669"/>
    <property type="project" value="InterPro"/>
</dbReference>
<dbReference type="PRINTS" id="PR00038">
    <property type="entry name" value="HTHLUXR"/>
</dbReference>
<organism evidence="5">
    <name type="scientific">hydrocarbon metagenome</name>
    <dbReference type="NCBI Taxonomy" id="938273"/>
    <lineage>
        <taxon>unclassified sequences</taxon>
        <taxon>metagenomes</taxon>
        <taxon>ecological metagenomes</taxon>
    </lineage>
</organism>
<accession>A0A0W8E5Z7</accession>
<dbReference type="InterPro" id="IPR027417">
    <property type="entry name" value="P-loop_NTPase"/>
</dbReference>
<sequence>MYKHSKTRNLYFPKRLTEAMNGILDYPLTFVEAPMGYGKSTAVREHMNNTHRHFLWYKVYDSSLNGFWDGLCSLLSQLDIECSQSLAQLGFPNDRVSRQEALKLIEGIELAEKTVLFINDYHLLNRTEAGSFIETLAVNEISNLYIVLAGRYIEHPNMEELMLKGYLYQITKEAFEFMPNDVIKYYKLCGISIRKAEAEKLYSITEGWISALYLLMLNYLEKGSFISSDSIYKLFDNAVFQQFSNDLKAFMLGMCIFTCFTKEQAVHIYGDEKAEVFLDEIIRKNAFVNYDDDSKTYYVHNIFVTFLQGMLAKQNDNYKKNLYQKAGHWYAKTAEYIHAMHYFYEAGDFENLLSAVELDRGNSFGNEQKELIIKYFEECPEDIKQQNIAALLVYAMALITFNERELFRKACEEITLLIKDSRLDPENINHLMGELELLTSFTRYNDIMGMSQHHQRACELLNKPSIFMERKGSWTFGSPSVLYMFYRESRMLEQHVKDIKEAMPYYYSLTNGHGTGAEYIMEAEWYFNQADFQNAEITVHKGLYQARSANQPNIAICALFLMVRLKLLTGDYPYALDLMKEMNEEIKRNKVYMLIHTIDMCKGFLNACLQQSDKIPQWLAEGDFNSSRLYFPSRAFYNIIYGRVLLINGEYLKLLGTADHFIGIASVFPNILANIYTTIYVAAANIRISRMGEAVEAIKRALDMAMPDQVYMPFVENCDYIRPLLEELYTQDIHRKDIARILEIYKLYQKAVEQIKKEYFQESRPELTTREAEIARLAAEGFSNRVIGEKLFISQNTVKTQLKGIFEKLGINSRSLLRQYIN</sequence>
<name>A0A0W8E5Z7_9ZZZZ</name>
<dbReference type="EMBL" id="LNQE01001861">
    <property type="protein sequence ID" value="KUG04052.1"/>
    <property type="molecule type" value="Genomic_DNA"/>
</dbReference>
<dbReference type="PROSITE" id="PS50043">
    <property type="entry name" value="HTH_LUXR_2"/>
    <property type="match status" value="1"/>
</dbReference>
<dbReference type="Gene3D" id="1.10.10.10">
    <property type="entry name" value="Winged helix-like DNA-binding domain superfamily/Winged helix DNA-binding domain"/>
    <property type="match status" value="1"/>
</dbReference>
<dbReference type="InterPro" id="IPR059106">
    <property type="entry name" value="WHD_MalT"/>
</dbReference>
<dbReference type="InterPro" id="IPR011990">
    <property type="entry name" value="TPR-like_helical_dom_sf"/>
</dbReference>
<dbReference type="Gene3D" id="1.25.40.10">
    <property type="entry name" value="Tetratricopeptide repeat domain"/>
    <property type="match status" value="1"/>
</dbReference>
<dbReference type="SMART" id="SM00421">
    <property type="entry name" value="HTH_LUXR"/>
    <property type="match status" value="1"/>
</dbReference>
<dbReference type="PANTHER" id="PTHR44688:SF16">
    <property type="entry name" value="DNA-BINDING TRANSCRIPTIONAL ACTIVATOR DEVR_DOSR"/>
    <property type="match status" value="1"/>
</dbReference>
<evidence type="ECO:0000256" key="1">
    <source>
        <dbReference type="ARBA" id="ARBA00023015"/>
    </source>
</evidence>
<dbReference type="InterPro" id="IPR000792">
    <property type="entry name" value="Tscrpt_reg_LuxR_C"/>
</dbReference>
<keyword evidence="2" id="KW-0238">DNA-binding</keyword>
<dbReference type="InterPro" id="IPR016032">
    <property type="entry name" value="Sig_transdc_resp-reg_C-effctor"/>
</dbReference>
<evidence type="ECO:0000313" key="5">
    <source>
        <dbReference type="EMBL" id="KUG04052.1"/>
    </source>
</evidence>
<proteinExistence type="predicted"/>
<keyword evidence="3" id="KW-0804">Transcription</keyword>
<dbReference type="Pfam" id="PF00196">
    <property type="entry name" value="GerE"/>
    <property type="match status" value="1"/>
</dbReference>
<dbReference type="InterPro" id="IPR036388">
    <property type="entry name" value="WH-like_DNA-bd_sf"/>
</dbReference>
<evidence type="ECO:0000259" key="4">
    <source>
        <dbReference type="PROSITE" id="PS50043"/>
    </source>
</evidence>
<dbReference type="CDD" id="cd06170">
    <property type="entry name" value="LuxR_C_like"/>
    <property type="match status" value="1"/>
</dbReference>
<comment type="caution">
    <text evidence="5">The sequence shown here is derived from an EMBL/GenBank/DDBJ whole genome shotgun (WGS) entry which is preliminary data.</text>
</comment>
<dbReference type="PANTHER" id="PTHR44688">
    <property type="entry name" value="DNA-BINDING TRANSCRIPTIONAL ACTIVATOR DEVR_DOSR"/>
    <property type="match status" value="1"/>
</dbReference>
<dbReference type="SUPFAM" id="SSF46894">
    <property type="entry name" value="C-terminal effector domain of the bipartite response regulators"/>
    <property type="match status" value="1"/>
</dbReference>
<protein>
    <recommendedName>
        <fullName evidence="4">HTH luxR-type domain-containing protein</fullName>
    </recommendedName>
</protein>
<gene>
    <name evidence="5" type="ORF">ASZ90_018578</name>
</gene>